<name>A0A0L8H005_OCTBM</name>
<sequence>MSLQQNESSRQATLSFRNQDTFINENHHLSRECITVFTQVSNDTKINLIPEFIFKGTGKRPSLLNALPTMKYQWSPKGSYGSEQLLCTIENLPNRFNIFSHANSAIYVPGDYMVHLMAEVRDALWKKGYV</sequence>
<protein>
    <submittedName>
        <fullName evidence="1">Uncharacterized protein</fullName>
    </submittedName>
</protein>
<dbReference type="EMBL" id="KQ419727">
    <property type="protein sequence ID" value="KOF82527.1"/>
    <property type="molecule type" value="Genomic_DNA"/>
</dbReference>
<gene>
    <name evidence="1" type="ORF">OCBIM_22025201mg</name>
</gene>
<dbReference type="AlphaFoldDB" id="A0A0L8H005"/>
<organism evidence="1">
    <name type="scientific">Octopus bimaculoides</name>
    <name type="common">California two-spotted octopus</name>
    <dbReference type="NCBI Taxonomy" id="37653"/>
    <lineage>
        <taxon>Eukaryota</taxon>
        <taxon>Metazoa</taxon>
        <taxon>Spiralia</taxon>
        <taxon>Lophotrochozoa</taxon>
        <taxon>Mollusca</taxon>
        <taxon>Cephalopoda</taxon>
        <taxon>Coleoidea</taxon>
        <taxon>Octopodiformes</taxon>
        <taxon>Octopoda</taxon>
        <taxon>Incirrata</taxon>
        <taxon>Octopodidae</taxon>
        <taxon>Octopus</taxon>
    </lineage>
</organism>
<evidence type="ECO:0000313" key="1">
    <source>
        <dbReference type="EMBL" id="KOF82527.1"/>
    </source>
</evidence>
<accession>A0A0L8H005</accession>
<proteinExistence type="predicted"/>
<reference evidence="1" key="1">
    <citation type="submission" date="2015-07" db="EMBL/GenBank/DDBJ databases">
        <title>MeaNS - Measles Nucleotide Surveillance Program.</title>
        <authorList>
            <person name="Tran T."/>
            <person name="Druce J."/>
        </authorList>
    </citation>
    <scope>NUCLEOTIDE SEQUENCE</scope>
    <source>
        <strain evidence="1">UCB-OBI-ISO-001</strain>
        <tissue evidence="1">Gonad</tissue>
    </source>
</reference>